<feature type="compositionally biased region" description="Basic and acidic residues" evidence="1">
    <location>
        <begin position="86"/>
        <end position="97"/>
    </location>
</feature>
<feature type="region of interest" description="Disordered" evidence="1">
    <location>
        <begin position="1"/>
        <end position="40"/>
    </location>
</feature>
<feature type="region of interest" description="Disordered" evidence="1">
    <location>
        <begin position="78"/>
        <end position="97"/>
    </location>
</feature>
<evidence type="ECO:0000313" key="3">
    <source>
        <dbReference type="Proteomes" id="UP000642125"/>
    </source>
</evidence>
<dbReference type="Proteomes" id="UP000642125">
    <property type="component" value="Unassembled WGS sequence"/>
</dbReference>
<keyword evidence="3" id="KW-1185">Reference proteome</keyword>
<accession>A0A919PAI1</accession>
<comment type="caution">
    <text evidence="2">The sequence shown here is derived from an EMBL/GenBank/DDBJ whole genome shotgun (WGS) entry which is preliminary data.</text>
</comment>
<evidence type="ECO:0000313" key="2">
    <source>
        <dbReference type="EMBL" id="GIG36108.1"/>
    </source>
</evidence>
<dbReference type="RefSeq" id="WP_203668137.1">
    <property type="nucleotide sequence ID" value="NZ_BONO01000009.1"/>
</dbReference>
<dbReference type="EMBL" id="BONO01000009">
    <property type="protein sequence ID" value="GIG36108.1"/>
    <property type="molecule type" value="Genomic_DNA"/>
</dbReference>
<gene>
    <name evidence="2" type="ORF">Cpa01nite_14890</name>
</gene>
<dbReference type="AlphaFoldDB" id="A0A919PAI1"/>
<name>A0A919PAI1_9CELL</name>
<sequence length="97" mass="10015">MAGAGGASAGRRKGRRGEPEPTPLGSLSQAGQGHAPGTDACEVCGSARLTRLHLALADGTDVTFVSCHECEHRAWFPLDGGGTSLSRDEVVRRSSRG</sequence>
<organism evidence="2 3">
    <name type="scientific">Cellulomonas pakistanensis</name>
    <dbReference type="NCBI Taxonomy" id="992287"/>
    <lineage>
        <taxon>Bacteria</taxon>
        <taxon>Bacillati</taxon>
        <taxon>Actinomycetota</taxon>
        <taxon>Actinomycetes</taxon>
        <taxon>Micrococcales</taxon>
        <taxon>Cellulomonadaceae</taxon>
        <taxon>Cellulomonas</taxon>
    </lineage>
</organism>
<protein>
    <recommendedName>
        <fullName evidence="4">TFIIS-type domain-containing protein</fullName>
    </recommendedName>
</protein>
<evidence type="ECO:0008006" key="4">
    <source>
        <dbReference type="Google" id="ProtNLM"/>
    </source>
</evidence>
<proteinExistence type="predicted"/>
<evidence type="ECO:0000256" key="1">
    <source>
        <dbReference type="SAM" id="MobiDB-lite"/>
    </source>
</evidence>
<reference evidence="2" key="1">
    <citation type="submission" date="2021-01" db="EMBL/GenBank/DDBJ databases">
        <title>Whole genome shotgun sequence of Cellulomonas pakistanensis NBRC 110800.</title>
        <authorList>
            <person name="Komaki H."/>
            <person name="Tamura T."/>
        </authorList>
    </citation>
    <scope>NUCLEOTIDE SEQUENCE</scope>
    <source>
        <strain evidence="2">NBRC 110800</strain>
    </source>
</reference>